<sequence>MSNFKFSKSHNPELDAARIQHDSLPKTEYGKGEKLSKEKLEQDKKKSYEKSYRLGQLLYSAVQEHYSYLEQAKFLDSLIKVITHLGDNARIFPDMDYDDIWYTDYYDLIELAKDMGLGDYTLPHWPEESNPFHRYLELTTSDLVQITLIFVKEAVIDEYKFGADLNS</sequence>
<reference evidence="2 3" key="1">
    <citation type="submission" date="2020-08" db="EMBL/GenBank/DDBJ databases">
        <title>Complete genome sequence of Raphidiopsis curvispora isolated from drinking water reservoir in South Korea.</title>
        <authorList>
            <person name="Jeong J."/>
        </authorList>
    </citation>
    <scope>NUCLEOTIDE SEQUENCE [LARGE SCALE GENOMIC DNA]</scope>
    <source>
        <strain evidence="2 3">GIHE-G1</strain>
    </source>
</reference>
<protein>
    <submittedName>
        <fullName evidence="2">Uncharacterized protein</fullName>
    </submittedName>
</protein>
<name>A0A7H0F3R5_9CYAN</name>
<evidence type="ECO:0000313" key="2">
    <source>
        <dbReference type="EMBL" id="QNP30681.1"/>
    </source>
</evidence>
<evidence type="ECO:0000313" key="3">
    <source>
        <dbReference type="Proteomes" id="UP000516013"/>
    </source>
</evidence>
<dbReference type="EMBL" id="CP060822">
    <property type="protein sequence ID" value="QNP30681.1"/>
    <property type="molecule type" value="Genomic_DNA"/>
</dbReference>
<gene>
    <name evidence="2" type="ORF">IAR63_06680</name>
</gene>
<keyword evidence="3" id="KW-1185">Reference proteome</keyword>
<dbReference type="Proteomes" id="UP000516013">
    <property type="component" value="Chromosome"/>
</dbReference>
<dbReference type="AlphaFoldDB" id="A0A7H0F3R5"/>
<dbReference type="KEGG" id="ccur:IAR63_06680"/>
<feature type="region of interest" description="Disordered" evidence="1">
    <location>
        <begin position="1"/>
        <end position="42"/>
    </location>
</feature>
<evidence type="ECO:0000256" key="1">
    <source>
        <dbReference type="SAM" id="MobiDB-lite"/>
    </source>
</evidence>
<accession>A0A7H0F3R5</accession>
<feature type="compositionally biased region" description="Basic and acidic residues" evidence="1">
    <location>
        <begin position="10"/>
        <end position="42"/>
    </location>
</feature>
<dbReference type="RefSeq" id="WP_187707031.1">
    <property type="nucleotide sequence ID" value="NZ_CP060822.1"/>
</dbReference>
<proteinExistence type="predicted"/>
<organism evidence="2 3">
    <name type="scientific">Cylindrospermopsis curvispora GIHE-G1</name>
    <dbReference type="NCBI Taxonomy" id="2666332"/>
    <lineage>
        <taxon>Bacteria</taxon>
        <taxon>Bacillati</taxon>
        <taxon>Cyanobacteriota</taxon>
        <taxon>Cyanophyceae</taxon>
        <taxon>Nostocales</taxon>
        <taxon>Aphanizomenonaceae</taxon>
        <taxon>Cylindrospermopsis</taxon>
    </lineage>
</organism>